<dbReference type="GO" id="GO:0060298">
    <property type="term" value="P:positive regulation of sarcomere organization"/>
    <property type="evidence" value="ECO:0007669"/>
    <property type="project" value="UniProtKB-ARBA"/>
</dbReference>
<accession>A0A2J7QZK5</accession>
<feature type="domain" description="Ig-like" evidence="23">
    <location>
        <begin position="1142"/>
        <end position="1230"/>
    </location>
</feature>
<dbReference type="FunFam" id="2.60.40.10:FF:001138">
    <property type="entry name" value="Sallimus, isoform P"/>
    <property type="match status" value="1"/>
</dbReference>
<dbReference type="InterPro" id="IPR036028">
    <property type="entry name" value="SH3-like_dom_sf"/>
</dbReference>
<evidence type="ECO:0000256" key="19">
    <source>
        <dbReference type="ARBA" id="ARBA00047899"/>
    </source>
</evidence>
<dbReference type="FunFam" id="2.60.40.10:FF:000032">
    <property type="entry name" value="palladin isoform X1"/>
    <property type="match status" value="2"/>
</dbReference>
<keyword evidence="12" id="KW-0418">Kinase</keyword>
<dbReference type="Gene3D" id="2.60.40.10">
    <property type="entry name" value="Immunoglobulins"/>
    <property type="match status" value="16"/>
</dbReference>
<dbReference type="SUPFAM" id="SSF50044">
    <property type="entry name" value="SH3-domain"/>
    <property type="match status" value="1"/>
</dbReference>
<dbReference type="OrthoDB" id="6612025at2759"/>
<feature type="domain" description="Ig-like" evidence="23">
    <location>
        <begin position="364"/>
        <end position="453"/>
    </location>
</feature>
<evidence type="ECO:0000256" key="14">
    <source>
        <dbReference type="ARBA" id="ARBA00022842"/>
    </source>
</evidence>
<comment type="subcellular location">
    <subcellularLocation>
        <location evidence="3">Cytoplasm</location>
    </subcellularLocation>
    <subcellularLocation>
        <location evidence="2">Nucleus</location>
    </subcellularLocation>
</comment>
<dbReference type="SMART" id="SM00326">
    <property type="entry name" value="SH3"/>
    <property type="match status" value="1"/>
</dbReference>
<dbReference type="InterPro" id="IPR003961">
    <property type="entry name" value="FN3_dom"/>
</dbReference>
<keyword evidence="26" id="KW-1185">Reference proteome</keyword>
<keyword evidence="16" id="KW-1015">Disulfide bond</keyword>
<evidence type="ECO:0000259" key="22">
    <source>
        <dbReference type="PROSITE" id="PS50002"/>
    </source>
</evidence>
<dbReference type="EC" id="2.7.11.1" evidence="5"/>
<evidence type="ECO:0000256" key="15">
    <source>
        <dbReference type="ARBA" id="ARBA00022860"/>
    </source>
</evidence>
<keyword evidence="9" id="KW-0808">Transferase</keyword>
<dbReference type="GO" id="GO:0045989">
    <property type="term" value="P:positive regulation of striated muscle contraction"/>
    <property type="evidence" value="ECO:0007669"/>
    <property type="project" value="UniProtKB-ARBA"/>
</dbReference>
<comment type="similarity">
    <text evidence="4">Belongs to the protein kinase superfamily. CAMK Ser/Thr protein kinase family.</text>
</comment>
<evidence type="ECO:0000256" key="13">
    <source>
        <dbReference type="ARBA" id="ARBA00022837"/>
    </source>
</evidence>
<keyword evidence="6 21" id="KW-0728">SH3 domain</keyword>
<keyword evidence="18" id="KW-0393">Immunoglobulin domain</keyword>
<dbReference type="PROSITE" id="PS50002">
    <property type="entry name" value="SH3"/>
    <property type="match status" value="1"/>
</dbReference>
<dbReference type="SUPFAM" id="SSF49265">
    <property type="entry name" value="Fibronectin type III"/>
    <property type="match status" value="3"/>
</dbReference>
<feature type="domain" description="Ig-like" evidence="23">
    <location>
        <begin position="1057"/>
        <end position="1134"/>
    </location>
</feature>
<feature type="domain" description="Fibronectin type-III" evidence="24">
    <location>
        <begin position="1545"/>
        <end position="1640"/>
    </location>
</feature>
<keyword evidence="14" id="KW-0460">Magnesium</keyword>
<evidence type="ECO:0000256" key="1">
    <source>
        <dbReference type="ARBA" id="ARBA00001946"/>
    </source>
</evidence>
<evidence type="ECO:0000256" key="12">
    <source>
        <dbReference type="ARBA" id="ARBA00022777"/>
    </source>
</evidence>
<dbReference type="FunFam" id="2.60.40.10:FF:000003">
    <property type="entry name" value="Titin isoform E"/>
    <property type="match status" value="1"/>
</dbReference>
<feature type="domain" description="SH3" evidence="22">
    <location>
        <begin position="272"/>
        <end position="333"/>
    </location>
</feature>
<dbReference type="GO" id="GO:0004674">
    <property type="term" value="F:protein serine/threonine kinase activity"/>
    <property type="evidence" value="ECO:0007669"/>
    <property type="project" value="UniProtKB-KW"/>
</dbReference>
<dbReference type="InterPro" id="IPR050964">
    <property type="entry name" value="Striated_Muscle_Regulatory"/>
</dbReference>
<sequence length="2009" mass="225926">VKKPKAPVVEEIGEEITIKKIEPESVEVSEVTVPAEDVTEEFTVKPRRKGSKKESVEEISEEITLRKLKPRKKPVPEVQEVTEVESVTIIPSVTKTKEEIEQEFNIQLHTYEEEDITMSGKVRLKKQRPKTFAEETGEETIRITQEIEGSEEAEIIEEPEEEEEDTIQLRPDTVSEDVEENFQVQLKRKTSQDVQQTSYSVQDMEEEVQIGLRKKKPAPLGTMYEEESLELKLKPKQKPSKTIQQEAVCLSITKETEVFEEGLKEAVVTELQEGDLFFSVTSYVAENEDSINLVEGERVYVLEQLNSDWWFVRKYLTQEKGLVPAHLLQDEPSYTAYVQKKVHQKIDRLPVFERPTTGEHKTAPRFVQKLQPKHAQDGTTSQFECQVEGNPRPQITWFKETAVILPSQDFQLYYDEDNVATLIIREVFPEDAGKFTCVAKNAAGFASTTTELIVEAPLSDHGSDTTISISRKSLSRESSLADILEGIPPMFSRKPKTVCVDEGKDVELESRLVAVPEPQVTWFCNGKEIKTSGNVTVISQSDMHMYTSIVRIKKVKKSQEGSYEMVAKNREGEAAVQLTVKVKSGGKEPPQILEPLKSMSVEEGETVVLSTQVVGNPTPEVTWLKNGKPLTDQPTHQDGDTYTLMLPEPTPQDTAQYTVQAKNSVGFAETTATVVVEELPFDKAEPPLFLERFEEEKVPEKGTLRLLARVTGNPTPIITWLRNNEVLKPSDTIAQTFDGETAVLEIRNADSEVDAGDYKCLASNPVGKASHGARVIVDVDKVTFTKNLKQIVQVQEQETLSLECETSHSVSTKWFHNGKEISGMDYREVIQEGRLHKLVINKTTARDAGIYKCTVKNQTTESKVTVKELKPDFIKKLQDLEVKERQSAILEVEISSETADVTWHKDGEQIQETPDKFVFEKEGSVRKLLIRGTSVHDEGEYTCALGEQECTAEVTVVELPPEIITKMQDVTIAKGERATFEIELTKGDALVRWFKDDKELQFSEHIQLSIDGKRQKLKIYNSELEDSGVYSCQVGEQTSSARLKVEEPVVDFITRLPDVTLIPLYTDATFTVELSRPNVEVKWLKKGKVLKESERHIITAEGTIRRLIIKKAGLEDQTDYACVAVNVKTSSKLKVEIIETAPKINLDILQREYKAKKGEDITIEVKYSSMPKPNDDWFINGRLVKKSQRVTQTLTETTASLTIRKVEEEDVGNYKIKLSNNCGEASAELTLILMEVPSQPGMPEVIEVTDNTITLYWKAPESDGNSPIKNYILEYHDKSDFTWIKVNEDFSIVETTHKVINLLHNVEYMFRVTAVNEVGPSPPSHNTRYIKISAPAAAEPPTIQEPLKNVVIGLKQTVTLSCVIGGVPEPEIKWLKDGKAFKSKSMTYEHRVAKYVIIDTTEKSAGTYSCQARNDAGTAETSCQLNIQELPKLEVDDSVVSQKLRVTSQWKINVKYSGYPKPEVFWKKNGNDLPSTKHCDIYTEENLTTIAIYSLTREDSGTYTVTAKNEAGSVSVDLSLRVIDDTGRRSKTVSPTKELIDKPSKPEGPIVVKDIRKESVTIEWKPPADDGGLELSKYSVEKCDVEKMVWMKVADVEKDVSSYCVQRLREDSEYMFRVIAENPVGMSEALESETVTVRSKFDKPSPPRGPFDVSGMSDTSFTLAWQSPETDGGSPILDYIVERREVNKKAWQKVGVTTAEETAIEVTGLKASTSYHFRVTARNDIGQSLPYAPEEPITAGKRISSPSAPTNLSVADITSKSVTLQWGPPLTTGGTELTGYVIEMRLPSEKTWTKVVTLEPSVTQHCIENLKEKSKLFFRVYAENSIGLSPPASTEIVSLKTHATPPSPPTAPLEIRIVGPNSIIIEWGKPETDGGAPLESYTIAIRDIKKTMWIEVGRVKADIQKLNIKDLQENHEYLIRIFARNEVGLSDPLESEEPFKVLRPTEIEFLEIDKAETTAPTLSFSTETTTSWMKEAGMDADIRSYARGSLLRRDEYFFRIWYYARQLFK</sequence>
<dbReference type="FunFam" id="2.60.40.10:FF:000160">
    <property type="entry name" value="Titin a"/>
    <property type="match status" value="1"/>
</dbReference>
<evidence type="ECO:0000256" key="4">
    <source>
        <dbReference type="ARBA" id="ARBA00006692"/>
    </source>
</evidence>
<dbReference type="PROSITE" id="PS50853">
    <property type="entry name" value="FN3"/>
    <property type="match status" value="5"/>
</dbReference>
<organism evidence="25 26">
    <name type="scientific">Cryptotermes secundus</name>
    <dbReference type="NCBI Taxonomy" id="105785"/>
    <lineage>
        <taxon>Eukaryota</taxon>
        <taxon>Metazoa</taxon>
        <taxon>Ecdysozoa</taxon>
        <taxon>Arthropoda</taxon>
        <taxon>Hexapoda</taxon>
        <taxon>Insecta</taxon>
        <taxon>Pterygota</taxon>
        <taxon>Neoptera</taxon>
        <taxon>Polyneoptera</taxon>
        <taxon>Dictyoptera</taxon>
        <taxon>Blattodea</taxon>
        <taxon>Blattoidea</taxon>
        <taxon>Termitoidae</taxon>
        <taxon>Kalotermitidae</taxon>
        <taxon>Cryptotermitinae</taxon>
        <taxon>Cryptotermes</taxon>
    </lineage>
</organism>
<dbReference type="SUPFAM" id="SSF48726">
    <property type="entry name" value="Immunoglobulin"/>
    <property type="match status" value="11"/>
</dbReference>
<evidence type="ECO:0000256" key="8">
    <source>
        <dbReference type="ARBA" id="ARBA00022527"/>
    </source>
</evidence>
<dbReference type="FunFam" id="2.60.40.10:FF:000425">
    <property type="entry name" value="Myosin light chain kinase"/>
    <property type="match status" value="1"/>
</dbReference>
<feature type="domain" description="Ig-like" evidence="23">
    <location>
        <begin position="780"/>
        <end position="865"/>
    </location>
</feature>
<reference evidence="25 26" key="1">
    <citation type="submission" date="2017-12" db="EMBL/GenBank/DDBJ databases">
        <title>Hemimetabolous genomes reveal molecular basis of termite eusociality.</title>
        <authorList>
            <person name="Harrison M.C."/>
            <person name="Jongepier E."/>
            <person name="Robertson H.M."/>
            <person name="Arning N."/>
            <person name="Bitard-Feildel T."/>
            <person name="Chao H."/>
            <person name="Childers C.P."/>
            <person name="Dinh H."/>
            <person name="Doddapaneni H."/>
            <person name="Dugan S."/>
            <person name="Gowin J."/>
            <person name="Greiner C."/>
            <person name="Han Y."/>
            <person name="Hu H."/>
            <person name="Hughes D.S.T."/>
            <person name="Huylmans A.-K."/>
            <person name="Kemena C."/>
            <person name="Kremer L.P.M."/>
            <person name="Lee S.L."/>
            <person name="Lopez-Ezquerra A."/>
            <person name="Mallet L."/>
            <person name="Monroy-Kuhn J.M."/>
            <person name="Moser A."/>
            <person name="Murali S.C."/>
            <person name="Muzny D.M."/>
            <person name="Otani S."/>
            <person name="Piulachs M.-D."/>
            <person name="Poelchau M."/>
            <person name="Qu J."/>
            <person name="Schaub F."/>
            <person name="Wada-Katsumata A."/>
            <person name="Worley K.C."/>
            <person name="Xie Q."/>
            <person name="Ylla G."/>
            <person name="Poulsen M."/>
            <person name="Gibbs R.A."/>
            <person name="Schal C."/>
            <person name="Richards S."/>
            <person name="Belles X."/>
            <person name="Korb J."/>
            <person name="Bornberg-Bauer E."/>
        </authorList>
    </citation>
    <scope>NUCLEOTIDE SEQUENCE [LARGE SCALE GENOMIC DNA]</scope>
    <source>
        <tissue evidence="25">Whole body</tissue>
    </source>
</reference>
<evidence type="ECO:0000259" key="23">
    <source>
        <dbReference type="PROSITE" id="PS50835"/>
    </source>
</evidence>
<dbReference type="InterPro" id="IPR036116">
    <property type="entry name" value="FN3_sf"/>
</dbReference>
<evidence type="ECO:0000256" key="9">
    <source>
        <dbReference type="ARBA" id="ARBA00022679"/>
    </source>
</evidence>
<gene>
    <name evidence="25" type="ORF">B7P43_G03478</name>
</gene>
<dbReference type="PANTHER" id="PTHR13817:SF171">
    <property type="entry name" value="STRETCHIN-MLCK, ISOFORM U"/>
    <property type="match status" value="1"/>
</dbReference>
<feature type="domain" description="Fibronectin type-III" evidence="24">
    <location>
        <begin position="1848"/>
        <end position="1944"/>
    </location>
</feature>
<dbReference type="GO" id="GO:0005634">
    <property type="term" value="C:nucleus"/>
    <property type="evidence" value="ECO:0007669"/>
    <property type="project" value="UniProtKB-SubCell"/>
</dbReference>
<dbReference type="SMART" id="SM00409">
    <property type="entry name" value="IG"/>
    <property type="match status" value="11"/>
</dbReference>
<feature type="domain" description="Ig-like" evidence="23">
    <location>
        <begin position="590"/>
        <end position="675"/>
    </location>
</feature>
<evidence type="ECO:0000256" key="11">
    <source>
        <dbReference type="ARBA" id="ARBA00022737"/>
    </source>
</evidence>
<dbReference type="GO" id="GO:0040017">
    <property type="term" value="P:positive regulation of locomotion"/>
    <property type="evidence" value="ECO:0007669"/>
    <property type="project" value="UniProtKB-ARBA"/>
</dbReference>
<dbReference type="PROSITE" id="PS50835">
    <property type="entry name" value="IG_LIKE"/>
    <property type="match status" value="11"/>
</dbReference>
<dbReference type="InterPro" id="IPR001452">
    <property type="entry name" value="SH3_domain"/>
</dbReference>
<evidence type="ECO:0000256" key="21">
    <source>
        <dbReference type="PROSITE-ProRule" id="PRU00192"/>
    </source>
</evidence>
<dbReference type="SMART" id="SM00408">
    <property type="entry name" value="IGc2"/>
    <property type="match status" value="10"/>
</dbReference>
<dbReference type="FunFam" id="2.60.40.10:FF:000031">
    <property type="entry name" value="Myosin-binding protein C, slow type"/>
    <property type="match status" value="2"/>
</dbReference>
<protein>
    <recommendedName>
        <fullName evidence="5">non-specific serine/threonine protein kinase</fullName>
        <ecNumber evidence="5">2.7.11.1</ecNumber>
    </recommendedName>
</protein>
<comment type="catalytic activity">
    <reaction evidence="20">
        <text>L-seryl-[protein] + ATP = O-phospho-L-seryl-[protein] + ADP + H(+)</text>
        <dbReference type="Rhea" id="RHEA:17989"/>
        <dbReference type="Rhea" id="RHEA-COMP:9863"/>
        <dbReference type="Rhea" id="RHEA-COMP:11604"/>
        <dbReference type="ChEBI" id="CHEBI:15378"/>
        <dbReference type="ChEBI" id="CHEBI:29999"/>
        <dbReference type="ChEBI" id="CHEBI:30616"/>
        <dbReference type="ChEBI" id="CHEBI:83421"/>
        <dbReference type="ChEBI" id="CHEBI:456216"/>
        <dbReference type="EC" id="2.7.11.1"/>
    </reaction>
</comment>
<evidence type="ECO:0000256" key="5">
    <source>
        <dbReference type="ARBA" id="ARBA00012513"/>
    </source>
</evidence>
<evidence type="ECO:0000256" key="7">
    <source>
        <dbReference type="ARBA" id="ARBA00022490"/>
    </source>
</evidence>
<dbReference type="Pfam" id="PF14604">
    <property type="entry name" value="SH3_9"/>
    <property type="match status" value="1"/>
</dbReference>
<dbReference type="Gene3D" id="2.30.30.40">
    <property type="entry name" value="SH3 Domains"/>
    <property type="match status" value="1"/>
</dbReference>
<feature type="domain" description="Ig-like" evidence="23">
    <location>
        <begin position="686"/>
        <end position="778"/>
    </location>
</feature>
<feature type="domain" description="Ig-like" evidence="23">
    <location>
        <begin position="871"/>
        <end position="955"/>
    </location>
</feature>
<feature type="domain" description="Fibronectin type-III" evidence="24">
    <location>
        <begin position="1748"/>
        <end position="1847"/>
    </location>
</feature>
<evidence type="ECO:0000256" key="18">
    <source>
        <dbReference type="ARBA" id="ARBA00023319"/>
    </source>
</evidence>
<evidence type="ECO:0000256" key="3">
    <source>
        <dbReference type="ARBA" id="ARBA00004496"/>
    </source>
</evidence>
<keyword evidence="17" id="KW-0539">Nucleus</keyword>
<feature type="domain" description="Fibronectin type-III" evidence="24">
    <location>
        <begin position="1239"/>
        <end position="1336"/>
    </location>
</feature>
<dbReference type="GO" id="GO:0045214">
    <property type="term" value="P:sarcomere organization"/>
    <property type="evidence" value="ECO:0007669"/>
    <property type="project" value="TreeGrafter"/>
</dbReference>
<evidence type="ECO:0000313" key="25">
    <source>
        <dbReference type="EMBL" id="PNF34017.1"/>
    </source>
</evidence>
<keyword evidence="8" id="KW-0723">Serine/threonine-protein kinase</keyword>
<feature type="domain" description="Ig-like" evidence="23">
    <location>
        <begin position="489"/>
        <end position="581"/>
    </location>
</feature>
<evidence type="ECO:0000256" key="20">
    <source>
        <dbReference type="ARBA" id="ARBA00048679"/>
    </source>
</evidence>
<dbReference type="InParanoid" id="A0A2J7QZK5"/>
<feature type="domain" description="Fibronectin type-III" evidence="24">
    <location>
        <begin position="1646"/>
        <end position="1742"/>
    </location>
</feature>
<evidence type="ECO:0000256" key="6">
    <source>
        <dbReference type="ARBA" id="ARBA00022443"/>
    </source>
</evidence>
<dbReference type="InterPro" id="IPR007110">
    <property type="entry name" value="Ig-like_dom"/>
</dbReference>
<comment type="cofactor">
    <cofactor evidence="1">
        <name>Mg(2+)</name>
        <dbReference type="ChEBI" id="CHEBI:18420"/>
    </cofactor>
</comment>
<evidence type="ECO:0000256" key="16">
    <source>
        <dbReference type="ARBA" id="ARBA00023157"/>
    </source>
</evidence>
<dbReference type="InterPro" id="IPR003599">
    <property type="entry name" value="Ig_sub"/>
</dbReference>
<dbReference type="GO" id="GO:0046872">
    <property type="term" value="F:metal ion binding"/>
    <property type="evidence" value="ECO:0007669"/>
    <property type="project" value="UniProtKB-KW"/>
</dbReference>
<evidence type="ECO:0000256" key="2">
    <source>
        <dbReference type="ARBA" id="ARBA00004123"/>
    </source>
</evidence>
<evidence type="ECO:0000259" key="24">
    <source>
        <dbReference type="PROSITE" id="PS50853"/>
    </source>
</evidence>
<dbReference type="InterPro" id="IPR036179">
    <property type="entry name" value="Ig-like_dom_sf"/>
</dbReference>
<evidence type="ECO:0000256" key="17">
    <source>
        <dbReference type="ARBA" id="ARBA00023242"/>
    </source>
</evidence>
<dbReference type="FunFam" id="2.60.40.10:FF:000050">
    <property type="entry name" value="Titin isoform B"/>
    <property type="match status" value="3"/>
</dbReference>
<dbReference type="CDD" id="cd11856">
    <property type="entry name" value="SH3_p47phox_like"/>
    <property type="match status" value="1"/>
</dbReference>
<keyword evidence="11" id="KW-0677">Repeat</keyword>
<comment type="catalytic activity">
    <reaction evidence="19">
        <text>L-threonyl-[protein] + ATP = O-phospho-L-threonyl-[protein] + ADP + H(+)</text>
        <dbReference type="Rhea" id="RHEA:46608"/>
        <dbReference type="Rhea" id="RHEA-COMP:11060"/>
        <dbReference type="Rhea" id="RHEA-COMP:11605"/>
        <dbReference type="ChEBI" id="CHEBI:15378"/>
        <dbReference type="ChEBI" id="CHEBI:30013"/>
        <dbReference type="ChEBI" id="CHEBI:30616"/>
        <dbReference type="ChEBI" id="CHEBI:61977"/>
        <dbReference type="ChEBI" id="CHEBI:456216"/>
        <dbReference type="EC" id="2.7.11.1"/>
    </reaction>
</comment>
<dbReference type="EMBL" id="NEVH01009068">
    <property type="protein sequence ID" value="PNF34017.1"/>
    <property type="molecule type" value="Genomic_DNA"/>
</dbReference>
<dbReference type="SMART" id="SM00060">
    <property type="entry name" value="FN3"/>
    <property type="match status" value="5"/>
</dbReference>
<dbReference type="PRINTS" id="PR00014">
    <property type="entry name" value="FNTYPEIII"/>
</dbReference>
<comment type="caution">
    <text evidence="25">The sequence shown here is derived from an EMBL/GenBank/DDBJ whole genome shotgun (WGS) entry which is preliminary data.</text>
</comment>
<dbReference type="FunFam" id="2.60.40.10:FF:000107">
    <property type="entry name" value="Myosin, light chain kinase a"/>
    <property type="match status" value="1"/>
</dbReference>
<dbReference type="InterPro" id="IPR003598">
    <property type="entry name" value="Ig_sub2"/>
</dbReference>
<feature type="domain" description="Ig-like" evidence="23">
    <location>
        <begin position="1431"/>
        <end position="1519"/>
    </location>
</feature>
<dbReference type="GO" id="GO:0031430">
    <property type="term" value="C:M band"/>
    <property type="evidence" value="ECO:0007669"/>
    <property type="project" value="TreeGrafter"/>
</dbReference>
<feature type="domain" description="Ig-like" evidence="23">
    <location>
        <begin position="961"/>
        <end position="1044"/>
    </location>
</feature>
<keyword evidence="15" id="KW-0112">Calmodulin-binding</keyword>
<feature type="domain" description="Ig-like" evidence="23">
    <location>
        <begin position="1340"/>
        <end position="1426"/>
    </location>
</feature>
<dbReference type="InterPro" id="IPR013783">
    <property type="entry name" value="Ig-like_fold"/>
</dbReference>
<keyword evidence="7" id="KW-0963">Cytoplasm</keyword>
<dbReference type="CDD" id="cd00063">
    <property type="entry name" value="FN3"/>
    <property type="match status" value="5"/>
</dbReference>
<dbReference type="PANTHER" id="PTHR13817">
    <property type="entry name" value="TITIN"/>
    <property type="match status" value="1"/>
</dbReference>
<keyword evidence="13" id="KW-0106">Calcium</keyword>
<dbReference type="Pfam" id="PF07679">
    <property type="entry name" value="I-set"/>
    <property type="match status" value="11"/>
</dbReference>
<proteinExistence type="inferred from homology"/>
<evidence type="ECO:0000256" key="10">
    <source>
        <dbReference type="ARBA" id="ARBA00022723"/>
    </source>
</evidence>
<dbReference type="Proteomes" id="UP000235965">
    <property type="component" value="Unassembled WGS sequence"/>
</dbReference>
<evidence type="ECO:0000313" key="26">
    <source>
        <dbReference type="Proteomes" id="UP000235965"/>
    </source>
</evidence>
<dbReference type="Pfam" id="PF00041">
    <property type="entry name" value="fn3"/>
    <property type="match status" value="5"/>
</dbReference>
<feature type="non-terminal residue" evidence="25">
    <location>
        <position position="1"/>
    </location>
</feature>
<name>A0A2J7QZK5_9NEOP</name>
<dbReference type="GO" id="GO:0005516">
    <property type="term" value="F:calmodulin binding"/>
    <property type="evidence" value="ECO:0007669"/>
    <property type="project" value="UniProtKB-KW"/>
</dbReference>
<dbReference type="InterPro" id="IPR013098">
    <property type="entry name" value="Ig_I-set"/>
</dbReference>
<dbReference type="STRING" id="105785.A0A2J7QZK5"/>
<keyword evidence="10" id="KW-0479">Metal-binding</keyword>
<dbReference type="FunFam" id="2.60.40.10:FF:000056">
    <property type="entry name" value="twitchin isoform X4"/>
    <property type="match status" value="1"/>
</dbReference>